<dbReference type="InterPro" id="IPR039426">
    <property type="entry name" value="TonB-dep_rcpt-like"/>
</dbReference>
<dbReference type="Pfam" id="PF07715">
    <property type="entry name" value="Plug"/>
    <property type="match status" value="1"/>
</dbReference>
<organism evidence="8 9">
    <name type="scientific">Kaistella pullorum</name>
    <dbReference type="NCBI Taxonomy" id="2763074"/>
    <lineage>
        <taxon>Bacteria</taxon>
        <taxon>Pseudomonadati</taxon>
        <taxon>Bacteroidota</taxon>
        <taxon>Flavobacteriia</taxon>
        <taxon>Flavobacteriales</taxon>
        <taxon>Weeksellaceae</taxon>
        <taxon>Chryseobacterium group</taxon>
        <taxon>Kaistella</taxon>
    </lineage>
</organism>
<evidence type="ECO:0000256" key="3">
    <source>
        <dbReference type="ARBA" id="ARBA00022452"/>
    </source>
</evidence>
<dbReference type="PANTHER" id="PTHR30069:SF57">
    <property type="entry name" value="TONB-DEPENDENT RECEPTOR"/>
    <property type="match status" value="1"/>
</dbReference>
<dbReference type="RefSeq" id="WP_251833470.1">
    <property type="nucleotide sequence ID" value="NZ_JACSPS010000002.1"/>
</dbReference>
<dbReference type="Gene3D" id="2.40.170.20">
    <property type="entry name" value="TonB-dependent receptor, beta-barrel domain"/>
    <property type="match status" value="1"/>
</dbReference>
<keyword evidence="6" id="KW-0998">Cell outer membrane</keyword>
<evidence type="ECO:0000256" key="2">
    <source>
        <dbReference type="ARBA" id="ARBA00022448"/>
    </source>
</evidence>
<evidence type="ECO:0000256" key="4">
    <source>
        <dbReference type="ARBA" id="ARBA00022692"/>
    </source>
</evidence>
<evidence type="ECO:0000256" key="5">
    <source>
        <dbReference type="ARBA" id="ARBA00023136"/>
    </source>
</evidence>
<dbReference type="InterPro" id="IPR036942">
    <property type="entry name" value="Beta-barrel_TonB_sf"/>
</dbReference>
<dbReference type="Gene3D" id="2.170.130.10">
    <property type="entry name" value="TonB-dependent receptor, plug domain"/>
    <property type="match status" value="1"/>
</dbReference>
<accession>A0ABR8WMV3</accession>
<feature type="domain" description="TonB-dependent receptor plug" evidence="7">
    <location>
        <begin position="118"/>
        <end position="217"/>
    </location>
</feature>
<gene>
    <name evidence="8" type="ORF">H9628_07310</name>
</gene>
<keyword evidence="3" id="KW-1134">Transmembrane beta strand</keyword>
<reference evidence="8 9" key="1">
    <citation type="submission" date="2020-08" db="EMBL/GenBank/DDBJ databases">
        <title>A Genomic Blueprint of the Chicken Gut Microbiome.</title>
        <authorList>
            <person name="Gilroy R."/>
            <person name="Ravi A."/>
            <person name="Getino M."/>
            <person name="Pursley I."/>
            <person name="Horton D.L."/>
            <person name="Alikhan N.-F."/>
            <person name="Baker D."/>
            <person name="Gharbi K."/>
            <person name="Hall N."/>
            <person name="Watson M."/>
            <person name="Adriaenssens E.M."/>
            <person name="Foster-Nyarko E."/>
            <person name="Jarju S."/>
            <person name="Secka A."/>
            <person name="Antonio M."/>
            <person name="Oren A."/>
            <person name="Chaudhuri R."/>
            <person name="La Ragione R.M."/>
            <person name="Hildebrand F."/>
            <person name="Pallen M.J."/>
        </authorList>
    </citation>
    <scope>NUCLEOTIDE SEQUENCE [LARGE SCALE GENOMIC DNA]</scope>
    <source>
        <strain evidence="8 9">Sa1CVA4</strain>
    </source>
</reference>
<keyword evidence="8" id="KW-0675">Receptor</keyword>
<evidence type="ECO:0000313" key="8">
    <source>
        <dbReference type="EMBL" id="MBD8018277.1"/>
    </source>
</evidence>
<evidence type="ECO:0000313" key="9">
    <source>
        <dbReference type="Proteomes" id="UP000626242"/>
    </source>
</evidence>
<keyword evidence="5" id="KW-0472">Membrane</keyword>
<keyword evidence="4" id="KW-0812">Transmembrane</keyword>
<dbReference type="InterPro" id="IPR012910">
    <property type="entry name" value="Plug_dom"/>
</dbReference>
<sequence length="795" mass="89064">MKNTFLVVFTILSAQLFGQVGSININVFDEFSRKPLSAEAKIVGQDQIYPSASGNIVVSEISSGTYTFEISAPGYTRSFLNEINVVPNQNLTFSVGLIKEAAEIQEVTLVRKTYKTTAESPLSLRNITSEEVQKNAGSNRDVSKAILSFPGVGSTATFRNDLFIRGGSSAENKFYIDGIEVPVINHFQTQGASGGPRGIITVDFIKDVDFYSGAFPAARNGVLSSLFEFNLKQARKDKLGYKAVLGLDDMQLMADGPLSKDQSWSGLFSVRKSNLQLLFKAIGLPFLPSYYDATFKVSKKFESGDEFYVLGIGAKDSFKFNDEAEPTLNNLTLIDRLPVSPQWNYTVGAGYRHLAENGNWLFTWSRNMLDNRATKYYRNIETPENLLFDYKSQESENKLRVDRNFTLSDYQFSSGANINFANYYNNSIAKGVTQSAVNYDVVTSDLDLIQYGFYLQSARKFFDNRLQLSAGVRLDASNYSDKTQNPLEQFSPRLSLSYRFAERLVFNFNTGIYYQLPAYTALGFNLNDAFLNKNTLEYIKNSHLVAGLEYNGANNLRLTLEGYYKKYKNYPFSLRNQISLANVGGDFGIVGSEPLDSRGFGETYGIEFLAQKRTASDFYGIMAYTFGYSQFSDSAGSLLPSSWDSRHILTLTTGKYFGRNWNVGARFRLQSGLPETPYDLQRSALVNIWNIANGPVQNFALLNSARGNLSHQLDLRGEKKWIFKKWQLTAYVDVVNAYGSTSPSGLPVVNLQRDNQNNGIIANPEASPDQQYYLLETGTADRSTPLPYFGFIFEF</sequence>
<evidence type="ECO:0000256" key="6">
    <source>
        <dbReference type="ARBA" id="ARBA00023237"/>
    </source>
</evidence>
<proteinExistence type="predicted"/>
<dbReference type="Proteomes" id="UP000626242">
    <property type="component" value="Unassembled WGS sequence"/>
</dbReference>
<keyword evidence="9" id="KW-1185">Reference proteome</keyword>
<evidence type="ECO:0000256" key="1">
    <source>
        <dbReference type="ARBA" id="ARBA00004571"/>
    </source>
</evidence>
<dbReference type="EMBL" id="JACSPS010000002">
    <property type="protein sequence ID" value="MBD8018277.1"/>
    <property type="molecule type" value="Genomic_DNA"/>
</dbReference>
<protein>
    <submittedName>
        <fullName evidence="8">TonB-dependent receptor</fullName>
    </submittedName>
</protein>
<comment type="caution">
    <text evidence="8">The sequence shown here is derived from an EMBL/GenBank/DDBJ whole genome shotgun (WGS) entry which is preliminary data.</text>
</comment>
<evidence type="ECO:0000259" key="7">
    <source>
        <dbReference type="Pfam" id="PF07715"/>
    </source>
</evidence>
<keyword evidence="2" id="KW-0813">Transport</keyword>
<dbReference type="PANTHER" id="PTHR30069">
    <property type="entry name" value="TONB-DEPENDENT OUTER MEMBRANE RECEPTOR"/>
    <property type="match status" value="1"/>
</dbReference>
<dbReference type="InterPro" id="IPR037066">
    <property type="entry name" value="Plug_dom_sf"/>
</dbReference>
<dbReference type="SUPFAM" id="SSF56935">
    <property type="entry name" value="Porins"/>
    <property type="match status" value="1"/>
</dbReference>
<name>A0ABR8WMV3_9FLAO</name>
<comment type="subcellular location">
    <subcellularLocation>
        <location evidence="1">Cell outer membrane</location>
        <topology evidence="1">Multi-pass membrane protein</topology>
    </subcellularLocation>
</comment>